<dbReference type="eggNOG" id="KOG1075">
    <property type="taxonomic scope" value="Eukaryota"/>
</dbReference>
<dbReference type="STRING" id="4113.M1CXU3"/>
<accession>M1CXU3</accession>
<dbReference type="EnsemblPlants" id="PGSC0003DMT400077046">
    <property type="protein sequence ID" value="PGSC0003DMT400077046"/>
    <property type="gene ID" value="PGSC0003DMG400029965"/>
</dbReference>
<sequence>MEKLELWEDIEAVADSRIEPWLVGGDFNVILNAEEKLGGLPLTHAEASDFAHCINNCALSELKSKGSKYTWWNGRIEEECIFKKLDRVLVNQDFLDLLLNSSVQHLIRQGSGHAPLFVQCSTEEEKVVKHFKFLNFWTTYHQFLDIVREAWQIDFVGDLFSEFQEKMKNVKKALAQWSKKTYGNSFERLATLEELIRVKEIQFEIRPTQDNRCALSQTEAELRKYLHIEKEYWKQKAGMKWFKDGDRSTKFFHAFVKGRRQKLHIGEILTSQGEVVQSNDQIGAATVEFFEDQFRETDILNCPEMLENIPRLVTQGQNEEISRVSSRDEVQTVINELNGDNTSGPDGFSGTFFQASWEIIGDDITKMVRAFFCGQRLPRFITHSNLVLIPKKEDVKSFTDLRPISLSTFENKIISRMIHERLVKVLPTLISANQTRFIKGRSIMKNVLLAQ</sequence>
<dbReference type="PaxDb" id="4113-PGSC0003DMT400077046"/>
<dbReference type="SUPFAM" id="SSF56219">
    <property type="entry name" value="DNase I-like"/>
    <property type="match status" value="1"/>
</dbReference>
<dbReference type="Proteomes" id="UP000011115">
    <property type="component" value="Unassembled WGS sequence"/>
</dbReference>
<evidence type="ECO:0000313" key="2">
    <source>
        <dbReference type="Proteomes" id="UP000011115"/>
    </source>
</evidence>
<evidence type="ECO:0000313" key="1">
    <source>
        <dbReference type="EnsemblPlants" id="PGSC0003DMT400077046"/>
    </source>
</evidence>
<dbReference type="HOGENOM" id="CLU_000680_36_7_1"/>
<protein>
    <submittedName>
        <fullName evidence="1">Non-LTR retroelement reverse transcriptase</fullName>
    </submittedName>
</protein>
<dbReference type="OMA" id="DRINHED"/>
<proteinExistence type="predicted"/>
<dbReference type="Gramene" id="PGSC0003DMT400077046">
    <property type="protein sequence ID" value="PGSC0003DMT400077046"/>
    <property type="gene ID" value="PGSC0003DMG400029965"/>
</dbReference>
<dbReference type="InParanoid" id="M1CXU3"/>
<dbReference type="PANTHER" id="PTHR33710">
    <property type="entry name" value="BNAC02G09200D PROTEIN"/>
    <property type="match status" value="1"/>
</dbReference>
<name>M1CXU3_SOLTU</name>
<dbReference type="PANTHER" id="PTHR33710:SF79">
    <property type="entry name" value="OS06G0205337 PROTEIN"/>
    <property type="match status" value="1"/>
</dbReference>
<dbReference type="InterPro" id="IPR036691">
    <property type="entry name" value="Endo/exonu/phosph_ase_sf"/>
</dbReference>
<organism evidence="1 2">
    <name type="scientific">Solanum tuberosum</name>
    <name type="common">Potato</name>
    <dbReference type="NCBI Taxonomy" id="4113"/>
    <lineage>
        <taxon>Eukaryota</taxon>
        <taxon>Viridiplantae</taxon>
        <taxon>Streptophyta</taxon>
        <taxon>Embryophyta</taxon>
        <taxon>Tracheophyta</taxon>
        <taxon>Spermatophyta</taxon>
        <taxon>Magnoliopsida</taxon>
        <taxon>eudicotyledons</taxon>
        <taxon>Gunneridae</taxon>
        <taxon>Pentapetalae</taxon>
        <taxon>asterids</taxon>
        <taxon>lamiids</taxon>
        <taxon>Solanales</taxon>
        <taxon>Solanaceae</taxon>
        <taxon>Solanoideae</taxon>
        <taxon>Solaneae</taxon>
        <taxon>Solanum</taxon>
    </lineage>
</organism>
<reference evidence="2" key="1">
    <citation type="journal article" date="2011" name="Nature">
        <title>Genome sequence and analysis of the tuber crop potato.</title>
        <authorList>
            <consortium name="The Potato Genome Sequencing Consortium"/>
        </authorList>
    </citation>
    <scope>NUCLEOTIDE SEQUENCE [LARGE SCALE GENOMIC DNA]</scope>
    <source>
        <strain evidence="2">cv. DM1-3 516 R44</strain>
    </source>
</reference>
<dbReference type="Gene3D" id="3.60.10.10">
    <property type="entry name" value="Endonuclease/exonuclease/phosphatase"/>
    <property type="match status" value="1"/>
</dbReference>
<reference evidence="1" key="2">
    <citation type="submission" date="2015-06" db="UniProtKB">
        <authorList>
            <consortium name="EnsemblPlants"/>
        </authorList>
    </citation>
    <scope>IDENTIFICATION</scope>
    <source>
        <strain evidence="1">DM1-3 516 R44</strain>
    </source>
</reference>
<dbReference type="AlphaFoldDB" id="M1CXU3"/>
<keyword evidence="2" id="KW-1185">Reference proteome</keyword>